<evidence type="ECO:0000313" key="4">
    <source>
        <dbReference type="Proteomes" id="UP000308889"/>
    </source>
</evidence>
<dbReference type="InterPro" id="IPR011579">
    <property type="entry name" value="ATPase_dom"/>
</dbReference>
<dbReference type="SUPFAM" id="SSF46785">
    <property type="entry name" value="Winged helix' DNA-binding domain"/>
    <property type="match status" value="1"/>
</dbReference>
<feature type="domain" description="DUF234" evidence="2">
    <location>
        <begin position="311"/>
        <end position="409"/>
    </location>
</feature>
<evidence type="ECO:0000259" key="1">
    <source>
        <dbReference type="Pfam" id="PF01637"/>
    </source>
</evidence>
<dbReference type="RefSeq" id="WP_139687811.1">
    <property type="nucleotide sequence ID" value="NZ_CP040882.1"/>
</dbReference>
<keyword evidence="4" id="KW-1185">Reference proteome</keyword>
<dbReference type="PANTHER" id="PTHR34704">
    <property type="entry name" value="ATPASE"/>
    <property type="match status" value="1"/>
</dbReference>
<dbReference type="SUPFAM" id="SSF52540">
    <property type="entry name" value="P-loop containing nucleoside triphosphate hydrolases"/>
    <property type="match status" value="1"/>
</dbReference>
<keyword evidence="3" id="KW-0547">Nucleotide-binding</keyword>
<evidence type="ECO:0000259" key="2">
    <source>
        <dbReference type="Pfam" id="PF03008"/>
    </source>
</evidence>
<protein>
    <submittedName>
        <fullName evidence="3">ATP-binding protein</fullName>
    </submittedName>
</protein>
<dbReference type="InterPro" id="IPR011991">
    <property type="entry name" value="ArsR-like_HTH"/>
</dbReference>
<evidence type="ECO:0000313" key="3">
    <source>
        <dbReference type="EMBL" id="QDA54353.1"/>
    </source>
</evidence>
<sequence>MAGLYGREQELITLETCHARSRFGFCVMYSRRRTGKTTLLNQFRRGKRSVYIACQPGGSAVNLANFNAAIAAAFPETGGVSFRSFRDALEMLFRRSREEKLVLVIDEFPCLSTDDPGITSVLQNLIEAYQDASQMFLILCGSSMSYLTEKVLACESTLYGRSTCQIELKPFTFLESLSFLAPFSLEEKLALYGAVGGTPAYLKQIDPGLSFAENIKTLFLDPHSSFLEEPVNLLNRETKSAGLCLRVLNAMADGTARFTEIRKAAGLSPSAASAVLSYLIGLNLVKKETPFDDLNGKKTIYAISDNFFRFWFRFIAPQRSNIEGGEMTEVLYKDIARALPTFLGSVFEDVCRQYLRRRLAAGTLSADFTEFGRWWGAYVRERRQAEIDIVGVAPDNVRLFCECKWRNAPTNEGVLDSLNELSKQFRYTARHLMLFSKSGFTDGCRQLASRIGNVELVSFEDIMTA</sequence>
<dbReference type="PANTHER" id="PTHR34704:SF1">
    <property type="entry name" value="ATPASE"/>
    <property type="match status" value="1"/>
</dbReference>
<dbReference type="InterPro" id="IPR027417">
    <property type="entry name" value="P-loop_NTPase"/>
</dbReference>
<dbReference type="EMBL" id="CP040882">
    <property type="protein sequence ID" value="QDA54353.1"/>
    <property type="molecule type" value="Genomic_DNA"/>
</dbReference>
<gene>
    <name evidence="3" type="ORF">FG381_04990</name>
</gene>
<accession>A0ABX5VGA7</accession>
<organism evidence="3 4">
    <name type="scientific">Sutterella faecalis</name>
    <dbReference type="NCBI Taxonomy" id="2584944"/>
    <lineage>
        <taxon>Bacteria</taxon>
        <taxon>Pseudomonadati</taxon>
        <taxon>Pseudomonadota</taxon>
        <taxon>Betaproteobacteria</taxon>
        <taxon>Burkholderiales</taxon>
        <taxon>Sutterellaceae</taxon>
        <taxon>Sutterella</taxon>
    </lineage>
</organism>
<dbReference type="GO" id="GO:0005524">
    <property type="term" value="F:ATP binding"/>
    <property type="evidence" value="ECO:0007669"/>
    <property type="project" value="UniProtKB-KW"/>
</dbReference>
<dbReference type="Proteomes" id="UP000308889">
    <property type="component" value="Chromosome"/>
</dbReference>
<dbReference type="CDD" id="cd00090">
    <property type="entry name" value="HTH_ARSR"/>
    <property type="match status" value="1"/>
</dbReference>
<dbReference type="Pfam" id="PF03008">
    <property type="entry name" value="DUF234"/>
    <property type="match status" value="1"/>
</dbReference>
<reference evidence="4" key="1">
    <citation type="submission" date="2019-06" db="EMBL/GenBank/DDBJ databases">
        <authorList>
            <person name="Oh B.S."/>
        </authorList>
    </citation>
    <scope>NUCLEOTIDE SEQUENCE [LARGE SCALE GENOMIC DNA]</scope>
    <source>
        <strain evidence="4">KGMB03119</strain>
    </source>
</reference>
<dbReference type="Pfam" id="PF01637">
    <property type="entry name" value="ATPase_2"/>
    <property type="match status" value="1"/>
</dbReference>
<dbReference type="SUPFAM" id="SSF52980">
    <property type="entry name" value="Restriction endonuclease-like"/>
    <property type="match status" value="1"/>
</dbReference>
<dbReference type="InterPro" id="IPR011335">
    <property type="entry name" value="Restrct_endonuc-II-like"/>
</dbReference>
<name>A0ABX5VGA7_9BURK</name>
<feature type="domain" description="ATPase" evidence="1">
    <location>
        <begin position="6"/>
        <end position="204"/>
    </location>
</feature>
<dbReference type="InterPro" id="IPR004256">
    <property type="entry name" value="DUF234"/>
</dbReference>
<dbReference type="Gene3D" id="3.40.50.300">
    <property type="entry name" value="P-loop containing nucleotide triphosphate hydrolases"/>
    <property type="match status" value="1"/>
</dbReference>
<proteinExistence type="predicted"/>
<keyword evidence="3" id="KW-0067">ATP-binding</keyword>
<dbReference type="InterPro" id="IPR036390">
    <property type="entry name" value="WH_DNA-bd_sf"/>
</dbReference>